<dbReference type="InterPro" id="IPR009057">
    <property type="entry name" value="Homeodomain-like_sf"/>
</dbReference>
<gene>
    <name evidence="6" type="ORF">GCM10011611_42040</name>
</gene>
<evidence type="ECO:0000256" key="2">
    <source>
        <dbReference type="ARBA" id="ARBA00023125"/>
    </source>
</evidence>
<dbReference type="InterPro" id="IPR001647">
    <property type="entry name" value="HTH_TetR"/>
</dbReference>
<evidence type="ECO:0000259" key="5">
    <source>
        <dbReference type="PROSITE" id="PS50977"/>
    </source>
</evidence>
<dbReference type="PANTHER" id="PTHR30055:SF234">
    <property type="entry name" value="HTH-TYPE TRANSCRIPTIONAL REGULATOR BETI"/>
    <property type="match status" value="1"/>
</dbReference>
<reference evidence="6" key="2">
    <citation type="submission" date="2020-09" db="EMBL/GenBank/DDBJ databases">
        <authorList>
            <person name="Sun Q."/>
            <person name="Zhou Y."/>
        </authorList>
    </citation>
    <scope>NUCLEOTIDE SEQUENCE</scope>
    <source>
        <strain evidence="6">CGMCC 1.15725</strain>
    </source>
</reference>
<evidence type="ECO:0000256" key="1">
    <source>
        <dbReference type="ARBA" id="ARBA00023015"/>
    </source>
</evidence>
<dbReference type="InterPro" id="IPR036271">
    <property type="entry name" value="Tet_transcr_reg_TetR-rel_C_sf"/>
</dbReference>
<dbReference type="PRINTS" id="PR00455">
    <property type="entry name" value="HTHTETR"/>
</dbReference>
<dbReference type="InterPro" id="IPR050109">
    <property type="entry name" value="HTH-type_TetR-like_transc_reg"/>
</dbReference>
<keyword evidence="2 4" id="KW-0238">DNA-binding</keyword>
<feature type="DNA-binding region" description="H-T-H motif" evidence="4">
    <location>
        <begin position="33"/>
        <end position="52"/>
    </location>
</feature>
<dbReference type="Gene3D" id="1.10.10.60">
    <property type="entry name" value="Homeodomain-like"/>
    <property type="match status" value="1"/>
</dbReference>
<dbReference type="InterPro" id="IPR041490">
    <property type="entry name" value="KstR2_TetR_C"/>
</dbReference>
<dbReference type="PANTHER" id="PTHR30055">
    <property type="entry name" value="HTH-TYPE TRANSCRIPTIONAL REGULATOR RUTR"/>
    <property type="match status" value="1"/>
</dbReference>
<dbReference type="Pfam" id="PF00440">
    <property type="entry name" value="TetR_N"/>
    <property type="match status" value="1"/>
</dbReference>
<comment type="caution">
    <text evidence="6">The sequence shown here is derived from an EMBL/GenBank/DDBJ whole genome shotgun (WGS) entry which is preliminary data.</text>
</comment>
<feature type="domain" description="HTH tetR-type" evidence="5">
    <location>
        <begin position="10"/>
        <end position="70"/>
    </location>
</feature>
<dbReference type="RefSeq" id="WP_189049420.1">
    <property type="nucleotide sequence ID" value="NZ_BMJQ01000011.1"/>
</dbReference>
<dbReference type="GO" id="GO:0003700">
    <property type="term" value="F:DNA-binding transcription factor activity"/>
    <property type="evidence" value="ECO:0007669"/>
    <property type="project" value="TreeGrafter"/>
</dbReference>
<dbReference type="PROSITE" id="PS50977">
    <property type="entry name" value="HTH_TETR_2"/>
    <property type="match status" value="1"/>
</dbReference>
<reference evidence="6" key="1">
    <citation type="journal article" date="2014" name="Int. J. Syst. Evol. Microbiol.">
        <title>Complete genome sequence of Corynebacterium casei LMG S-19264T (=DSM 44701T), isolated from a smear-ripened cheese.</title>
        <authorList>
            <consortium name="US DOE Joint Genome Institute (JGI-PGF)"/>
            <person name="Walter F."/>
            <person name="Albersmeier A."/>
            <person name="Kalinowski J."/>
            <person name="Ruckert C."/>
        </authorList>
    </citation>
    <scope>NUCLEOTIDE SEQUENCE</scope>
    <source>
        <strain evidence="6">CGMCC 1.15725</strain>
    </source>
</reference>
<proteinExistence type="predicted"/>
<dbReference type="Gene3D" id="1.10.357.10">
    <property type="entry name" value="Tetracycline Repressor, domain 2"/>
    <property type="match status" value="1"/>
</dbReference>
<dbReference type="EMBL" id="BMJQ01000011">
    <property type="protein sequence ID" value="GGF31454.1"/>
    <property type="molecule type" value="Genomic_DNA"/>
</dbReference>
<dbReference type="Proteomes" id="UP000646365">
    <property type="component" value="Unassembled WGS sequence"/>
</dbReference>
<sequence>MSRTAGSHGPATLAAIRKAGLRLIYEHGYEALTLRRLAADVGILSGSLYNHIKTKQDLLFTLVRNHMTDLLANLDQALAGLDDPVAALAAFVRLHVTYHMERRYEVYIANSELRSLEPENRATIVAMRERYERQLIEILDHGVAAGRFRVADTRVGAFAIIAMLTGICTWYRPDGPLGPEEIVRIHTDLVMQGLAG</sequence>
<evidence type="ECO:0000313" key="7">
    <source>
        <dbReference type="Proteomes" id="UP000646365"/>
    </source>
</evidence>
<keyword evidence="3" id="KW-0804">Transcription</keyword>
<name>A0A8J2YXF0_9PROT</name>
<dbReference type="SUPFAM" id="SSF46689">
    <property type="entry name" value="Homeodomain-like"/>
    <property type="match status" value="1"/>
</dbReference>
<keyword evidence="1" id="KW-0805">Transcription regulation</keyword>
<accession>A0A8J2YXF0</accession>
<protein>
    <submittedName>
        <fullName evidence="6">TetR family transcriptional regulator</fullName>
    </submittedName>
</protein>
<dbReference type="SUPFAM" id="SSF48498">
    <property type="entry name" value="Tetracyclin repressor-like, C-terminal domain"/>
    <property type="match status" value="1"/>
</dbReference>
<keyword evidence="7" id="KW-1185">Reference proteome</keyword>
<evidence type="ECO:0000313" key="6">
    <source>
        <dbReference type="EMBL" id="GGF31454.1"/>
    </source>
</evidence>
<dbReference type="AlphaFoldDB" id="A0A8J2YXF0"/>
<evidence type="ECO:0000256" key="3">
    <source>
        <dbReference type="ARBA" id="ARBA00023163"/>
    </source>
</evidence>
<evidence type="ECO:0000256" key="4">
    <source>
        <dbReference type="PROSITE-ProRule" id="PRU00335"/>
    </source>
</evidence>
<dbReference type="GO" id="GO:0000976">
    <property type="term" value="F:transcription cis-regulatory region binding"/>
    <property type="evidence" value="ECO:0007669"/>
    <property type="project" value="TreeGrafter"/>
</dbReference>
<dbReference type="Pfam" id="PF17932">
    <property type="entry name" value="TetR_C_24"/>
    <property type="match status" value="1"/>
</dbReference>
<organism evidence="6 7">
    <name type="scientific">Aliidongia dinghuensis</name>
    <dbReference type="NCBI Taxonomy" id="1867774"/>
    <lineage>
        <taxon>Bacteria</taxon>
        <taxon>Pseudomonadati</taxon>
        <taxon>Pseudomonadota</taxon>
        <taxon>Alphaproteobacteria</taxon>
        <taxon>Rhodospirillales</taxon>
        <taxon>Dongiaceae</taxon>
        <taxon>Aliidongia</taxon>
    </lineage>
</organism>